<sequence>MAMTQVFLTAPAAPHHPSRSGPLGSVGRQKVVEHFSIHLSATKIVHISTSVTPAHTDGKMKILCSEYWIRVLAFLTELAIFQV</sequence>
<dbReference type="PANTHER" id="PTHR31740:SF2">
    <property type="entry name" value="CENTROMERE PROTEIN L"/>
    <property type="match status" value="1"/>
</dbReference>
<keyword evidence="6" id="KW-0539">Nucleus</keyword>
<keyword evidence="10" id="KW-1185">Reference proteome</keyword>
<keyword evidence="5" id="KW-0158">Chromosome</keyword>
<evidence type="ECO:0000256" key="1">
    <source>
        <dbReference type="ARBA" id="ARBA00004123"/>
    </source>
</evidence>
<dbReference type="AlphaFoldDB" id="A0AA40HTZ4"/>
<proteinExistence type="inferred from homology"/>
<comment type="similarity">
    <text evidence="3">Belongs to the CENP-L/IML3 family.</text>
</comment>
<dbReference type="PANTHER" id="PTHR31740">
    <property type="entry name" value="CENTROMERE PROTEIN L"/>
    <property type="match status" value="1"/>
</dbReference>
<dbReference type="EMBL" id="JAULJE010000012">
    <property type="protein sequence ID" value="KAK1336935.1"/>
    <property type="molecule type" value="Genomic_DNA"/>
</dbReference>
<evidence type="ECO:0000256" key="8">
    <source>
        <dbReference type="SAM" id="MobiDB-lite"/>
    </source>
</evidence>
<dbReference type="GO" id="GO:0005634">
    <property type="term" value="C:nucleus"/>
    <property type="evidence" value="ECO:0007669"/>
    <property type="project" value="UniProtKB-SubCell"/>
</dbReference>
<evidence type="ECO:0000256" key="7">
    <source>
        <dbReference type="ARBA" id="ARBA00023328"/>
    </source>
</evidence>
<feature type="region of interest" description="Disordered" evidence="8">
    <location>
        <begin position="1"/>
        <end position="25"/>
    </location>
</feature>
<gene>
    <name evidence="9" type="ORF">QTO34_002973</name>
</gene>
<feature type="non-terminal residue" evidence="9">
    <location>
        <position position="83"/>
    </location>
</feature>
<name>A0AA40HTZ4_CNENI</name>
<accession>A0AA40HTZ4</accession>
<evidence type="ECO:0000256" key="2">
    <source>
        <dbReference type="ARBA" id="ARBA00004584"/>
    </source>
</evidence>
<evidence type="ECO:0000313" key="10">
    <source>
        <dbReference type="Proteomes" id="UP001177744"/>
    </source>
</evidence>
<evidence type="ECO:0000256" key="6">
    <source>
        <dbReference type="ARBA" id="ARBA00023242"/>
    </source>
</evidence>
<evidence type="ECO:0000256" key="4">
    <source>
        <dbReference type="ARBA" id="ARBA00016380"/>
    </source>
</evidence>
<protein>
    <recommendedName>
        <fullName evidence="4">Centromere protein L</fullName>
    </recommendedName>
</protein>
<dbReference type="InterPro" id="IPR025204">
    <property type="entry name" value="CENP-L"/>
</dbReference>
<organism evidence="9 10">
    <name type="scientific">Cnephaeus nilssonii</name>
    <name type="common">Northern bat</name>
    <name type="synonym">Eptesicus nilssonii</name>
    <dbReference type="NCBI Taxonomy" id="3371016"/>
    <lineage>
        <taxon>Eukaryota</taxon>
        <taxon>Metazoa</taxon>
        <taxon>Chordata</taxon>
        <taxon>Craniata</taxon>
        <taxon>Vertebrata</taxon>
        <taxon>Euteleostomi</taxon>
        <taxon>Mammalia</taxon>
        <taxon>Eutheria</taxon>
        <taxon>Laurasiatheria</taxon>
        <taxon>Chiroptera</taxon>
        <taxon>Yangochiroptera</taxon>
        <taxon>Vespertilionidae</taxon>
        <taxon>Cnephaeus</taxon>
    </lineage>
</organism>
<dbReference type="GO" id="GO:0000775">
    <property type="term" value="C:chromosome, centromeric region"/>
    <property type="evidence" value="ECO:0007669"/>
    <property type="project" value="UniProtKB-SubCell"/>
</dbReference>
<evidence type="ECO:0000256" key="5">
    <source>
        <dbReference type="ARBA" id="ARBA00022454"/>
    </source>
</evidence>
<comment type="subcellular location">
    <subcellularLocation>
        <location evidence="2">Chromosome</location>
        <location evidence="2">Centromere</location>
    </subcellularLocation>
    <subcellularLocation>
        <location evidence="1">Nucleus</location>
    </subcellularLocation>
</comment>
<keyword evidence="7" id="KW-0137">Centromere</keyword>
<evidence type="ECO:0000313" key="9">
    <source>
        <dbReference type="EMBL" id="KAK1336935.1"/>
    </source>
</evidence>
<evidence type="ECO:0000256" key="3">
    <source>
        <dbReference type="ARBA" id="ARBA00011060"/>
    </source>
</evidence>
<comment type="caution">
    <text evidence="9">The sequence shown here is derived from an EMBL/GenBank/DDBJ whole genome shotgun (WGS) entry which is preliminary data.</text>
</comment>
<reference evidence="9" key="1">
    <citation type="submission" date="2023-06" db="EMBL/GenBank/DDBJ databases">
        <title>Reference genome for the Northern bat (Eptesicus nilssonii), a most northern bat species.</title>
        <authorList>
            <person name="Laine V.N."/>
            <person name="Pulliainen A.T."/>
            <person name="Lilley T.M."/>
        </authorList>
    </citation>
    <scope>NUCLEOTIDE SEQUENCE</scope>
    <source>
        <strain evidence="9">BLF_Eptnil</strain>
        <tissue evidence="9">Kidney</tissue>
    </source>
</reference>
<dbReference type="Proteomes" id="UP001177744">
    <property type="component" value="Unassembled WGS sequence"/>
</dbReference>